<evidence type="ECO:0000313" key="2">
    <source>
        <dbReference type="Proteomes" id="UP000789595"/>
    </source>
</evidence>
<reference evidence="1" key="1">
    <citation type="submission" date="2021-11" db="EMBL/GenBank/DDBJ databases">
        <authorList>
            <consortium name="Genoscope - CEA"/>
            <person name="William W."/>
        </authorList>
    </citation>
    <scope>NUCLEOTIDE SEQUENCE</scope>
</reference>
<organism evidence="1 2">
    <name type="scientific">Pelagomonas calceolata</name>
    <dbReference type="NCBI Taxonomy" id="35677"/>
    <lineage>
        <taxon>Eukaryota</taxon>
        <taxon>Sar</taxon>
        <taxon>Stramenopiles</taxon>
        <taxon>Ochrophyta</taxon>
        <taxon>Pelagophyceae</taxon>
        <taxon>Pelagomonadales</taxon>
        <taxon>Pelagomonadaceae</taxon>
        <taxon>Pelagomonas</taxon>
    </lineage>
</organism>
<comment type="caution">
    <text evidence="1">The sequence shown here is derived from an EMBL/GenBank/DDBJ whole genome shotgun (WGS) entry which is preliminary data.</text>
</comment>
<evidence type="ECO:0000313" key="1">
    <source>
        <dbReference type="EMBL" id="CAH0370636.1"/>
    </source>
</evidence>
<dbReference type="Proteomes" id="UP000789595">
    <property type="component" value="Unassembled WGS sequence"/>
</dbReference>
<sequence>MTSRWTRRRRHGSALASVAWRWTPLLPEVVVVVGIRVHDLARELHFPRLVLLARLLEHIDDDLVAQLLLDLAAHGHLDQFHLERLDLVALDELDASESIQSFRRQDLFEHRGLLALLLLLGGLLVRVLREALESSQVAGTCGAHAGR</sequence>
<keyword evidence="2" id="KW-1185">Reference proteome</keyword>
<accession>A0A8J2SMJ3</accession>
<proteinExistence type="predicted"/>
<name>A0A8J2SMJ3_9STRA</name>
<dbReference type="EMBL" id="CAKKNE010000003">
    <property type="protein sequence ID" value="CAH0370636.1"/>
    <property type="molecule type" value="Genomic_DNA"/>
</dbReference>
<protein>
    <submittedName>
        <fullName evidence="1">Uncharacterized protein</fullName>
    </submittedName>
</protein>
<dbReference type="AlphaFoldDB" id="A0A8J2SMJ3"/>
<gene>
    <name evidence="1" type="ORF">PECAL_3P05320</name>
</gene>